<dbReference type="InterPro" id="IPR041522">
    <property type="entry name" value="CdaR_GGDEF"/>
</dbReference>
<organism evidence="9 10">
    <name type="scientific">Lacrimispora celerecrescens</name>
    <dbReference type="NCBI Taxonomy" id="29354"/>
    <lineage>
        <taxon>Bacteria</taxon>
        <taxon>Bacillati</taxon>
        <taxon>Bacillota</taxon>
        <taxon>Clostridia</taxon>
        <taxon>Lachnospirales</taxon>
        <taxon>Lachnospiraceae</taxon>
        <taxon>Lacrimispora</taxon>
    </lineage>
</organism>
<feature type="domain" description="HTH araC/xylS-type" evidence="7">
    <location>
        <begin position="430"/>
        <end position="528"/>
    </location>
</feature>
<evidence type="ECO:0000256" key="2">
    <source>
        <dbReference type="ARBA" id="ARBA00023015"/>
    </source>
</evidence>
<dbReference type="InterPro" id="IPR009057">
    <property type="entry name" value="Homeodomain-like_sf"/>
</dbReference>
<dbReference type="PROSITE" id="PS50110">
    <property type="entry name" value="RESPONSE_REGULATORY"/>
    <property type="match status" value="1"/>
</dbReference>
<dbReference type="GO" id="GO:0000160">
    <property type="term" value="P:phosphorelay signal transduction system"/>
    <property type="evidence" value="ECO:0007669"/>
    <property type="project" value="InterPro"/>
</dbReference>
<dbReference type="STRING" id="29354.IO98_02425"/>
<dbReference type="Gene3D" id="1.10.10.60">
    <property type="entry name" value="Homeodomain-like"/>
    <property type="match status" value="2"/>
</dbReference>
<proteinExistence type="predicted"/>
<dbReference type="Pfam" id="PF00072">
    <property type="entry name" value="Response_reg"/>
    <property type="match status" value="1"/>
</dbReference>
<dbReference type="OrthoDB" id="9794370at2"/>
<protein>
    <recommendedName>
        <fullName evidence="1">Stage 0 sporulation protein A homolog</fullName>
    </recommendedName>
</protein>
<evidence type="ECO:0000313" key="10">
    <source>
        <dbReference type="Proteomes" id="UP000028525"/>
    </source>
</evidence>
<dbReference type="PANTHER" id="PTHR43280:SF34">
    <property type="entry name" value="ARAC-FAMILY TRANSCRIPTIONAL REGULATOR"/>
    <property type="match status" value="1"/>
</dbReference>
<dbReference type="InterPro" id="IPR018062">
    <property type="entry name" value="HTH_AraC-typ_CS"/>
</dbReference>
<keyword evidence="2" id="KW-0805">Transcription regulation</keyword>
<comment type="function">
    <text evidence="5">May play the central regulatory role in sporulation. It may be an element of the effector pathway responsible for the activation of sporulation genes in response to nutritional stress. Spo0A may act in concert with spo0H (a sigma factor) to control the expression of some genes that are critical to the sporulation process.</text>
</comment>
<dbReference type="InterPro" id="IPR018060">
    <property type="entry name" value="HTH_AraC"/>
</dbReference>
<dbReference type="InterPro" id="IPR001789">
    <property type="entry name" value="Sig_transdc_resp-reg_receiver"/>
</dbReference>
<evidence type="ECO:0000256" key="5">
    <source>
        <dbReference type="ARBA" id="ARBA00024867"/>
    </source>
</evidence>
<reference evidence="9 10" key="1">
    <citation type="submission" date="2014-07" db="EMBL/GenBank/DDBJ databases">
        <title>Draft genome of Clostridium celerecrescens 152B isolated from sediments associated with methane hydrate from Krishna Godavari basin.</title>
        <authorList>
            <person name="Honkalas V.S."/>
            <person name="Dabir A.P."/>
            <person name="Arora P."/>
            <person name="Dhakephalkar P.K."/>
        </authorList>
    </citation>
    <scope>NUCLEOTIDE SEQUENCE [LARGE SCALE GENOMIC DNA]</scope>
    <source>
        <strain evidence="9 10">152B</strain>
    </source>
</reference>
<sequence length="528" mass="61109">MFRILVADDEGIMLESISHIIKSNFGSDCEIVCVKTGRAVIEQAGSFRPDIAFVDIQMPGLNGIQAIREVRKFNPSVVFIIITAYDKFSYAQEAVNLGVMEFIMKPVYKKKILDVCVKAMHQVEEARQKLSDDLKIREKLEIVIPMIESGFIYSVLQEDLELSKNGYIEMLDIKSPYGFMIILEFGDSIEGGTMTNAIGVSVRVNKYYPMVREIVKDYFDCVMGPAMGNRLVLFLPFEQEKVRYEERVEIITRTRNMIHKLESTTDIKCRGGIGSVKPLEGIRDSYKEALKSLRDSDSHVVHITDIPAVADYDGEYPLDLENQYLQRGTKADREGTLACAGEFFDWMLAHDGNVRSNIEVKILELVMRLERRAFEAGNVRYGFRYRENYLEELKEAADTDALRRWFLNKTREVCENISTSREKEYENVVSRVKSYIDENYAKDISLDDASRMVDISPYYFSKLFKQEVGENFIEYVTRTRIKNARRLLEDSRYSIKEVCIMSGYSDPNYFSRIFKKYEGMTPSEYRER</sequence>
<dbReference type="GO" id="GO:0043565">
    <property type="term" value="F:sequence-specific DNA binding"/>
    <property type="evidence" value="ECO:0007669"/>
    <property type="project" value="InterPro"/>
</dbReference>
<name>A0A084JRH0_9FIRM</name>
<dbReference type="EMBL" id="JPME01000003">
    <property type="protein sequence ID" value="KEZ91554.1"/>
    <property type="molecule type" value="Genomic_DNA"/>
</dbReference>
<dbReference type="SUPFAM" id="SSF52172">
    <property type="entry name" value="CheY-like"/>
    <property type="match status" value="1"/>
</dbReference>
<dbReference type="RefSeq" id="WP_038277546.1">
    <property type="nucleotide sequence ID" value="NZ_JPME01000003.1"/>
</dbReference>
<dbReference type="Gene3D" id="3.40.50.2300">
    <property type="match status" value="1"/>
</dbReference>
<evidence type="ECO:0000259" key="7">
    <source>
        <dbReference type="PROSITE" id="PS01124"/>
    </source>
</evidence>
<dbReference type="PRINTS" id="PR00032">
    <property type="entry name" value="HTHARAC"/>
</dbReference>
<evidence type="ECO:0000256" key="3">
    <source>
        <dbReference type="ARBA" id="ARBA00023125"/>
    </source>
</evidence>
<dbReference type="Pfam" id="PF17853">
    <property type="entry name" value="GGDEF_2"/>
    <property type="match status" value="1"/>
</dbReference>
<dbReference type="Pfam" id="PF12833">
    <property type="entry name" value="HTH_18"/>
    <property type="match status" value="1"/>
</dbReference>
<dbReference type="PROSITE" id="PS01124">
    <property type="entry name" value="HTH_ARAC_FAMILY_2"/>
    <property type="match status" value="1"/>
</dbReference>
<feature type="modified residue" description="4-aspartylphosphate" evidence="6">
    <location>
        <position position="55"/>
    </location>
</feature>
<keyword evidence="3" id="KW-0238">DNA-binding</keyword>
<gene>
    <name evidence="9" type="ORF">IO98_02425</name>
</gene>
<dbReference type="AlphaFoldDB" id="A0A084JRH0"/>
<dbReference type="SMART" id="SM00342">
    <property type="entry name" value="HTH_ARAC"/>
    <property type="match status" value="1"/>
</dbReference>
<evidence type="ECO:0000256" key="1">
    <source>
        <dbReference type="ARBA" id="ARBA00018672"/>
    </source>
</evidence>
<keyword evidence="10" id="KW-1185">Reference proteome</keyword>
<comment type="caution">
    <text evidence="9">The sequence shown here is derived from an EMBL/GenBank/DDBJ whole genome shotgun (WGS) entry which is preliminary data.</text>
</comment>
<dbReference type="InterPro" id="IPR020449">
    <property type="entry name" value="Tscrpt_reg_AraC-type_HTH"/>
</dbReference>
<feature type="domain" description="Response regulatory" evidence="8">
    <location>
        <begin position="3"/>
        <end position="120"/>
    </location>
</feature>
<evidence type="ECO:0000256" key="6">
    <source>
        <dbReference type="PROSITE-ProRule" id="PRU00169"/>
    </source>
</evidence>
<dbReference type="SUPFAM" id="SSF46689">
    <property type="entry name" value="Homeodomain-like"/>
    <property type="match status" value="2"/>
</dbReference>
<evidence type="ECO:0000259" key="8">
    <source>
        <dbReference type="PROSITE" id="PS50110"/>
    </source>
</evidence>
<accession>A0A084JRH0</accession>
<dbReference type="SMART" id="SM00448">
    <property type="entry name" value="REC"/>
    <property type="match status" value="1"/>
</dbReference>
<dbReference type="PANTHER" id="PTHR43280">
    <property type="entry name" value="ARAC-FAMILY TRANSCRIPTIONAL REGULATOR"/>
    <property type="match status" value="1"/>
</dbReference>
<evidence type="ECO:0000313" key="9">
    <source>
        <dbReference type="EMBL" id="KEZ91554.1"/>
    </source>
</evidence>
<dbReference type="CDD" id="cd17536">
    <property type="entry name" value="REC_YesN-like"/>
    <property type="match status" value="1"/>
</dbReference>
<dbReference type="PROSITE" id="PS00041">
    <property type="entry name" value="HTH_ARAC_FAMILY_1"/>
    <property type="match status" value="1"/>
</dbReference>
<keyword evidence="6" id="KW-0597">Phosphoprotein</keyword>
<dbReference type="InterPro" id="IPR011006">
    <property type="entry name" value="CheY-like_superfamily"/>
</dbReference>
<keyword evidence="4" id="KW-0804">Transcription</keyword>
<dbReference type="GO" id="GO:0003700">
    <property type="term" value="F:DNA-binding transcription factor activity"/>
    <property type="evidence" value="ECO:0007669"/>
    <property type="project" value="InterPro"/>
</dbReference>
<evidence type="ECO:0000256" key="4">
    <source>
        <dbReference type="ARBA" id="ARBA00023163"/>
    </source>
</evidence>
<dbReference type="Proteomes" id="UP000028525">
    <property type="component" value="Unassembled WGS sequence"/>
</dbReference>